<protein>
    <submittedName>
        <fullName evidence="1">Uncharacterized protein</fullName>
    </submittedName>
</protein>
<dbReference type="Proteomes" id="UP000325563">
    <property type="component" value="Chromosome"/>
</dbReference>
<reference evidence="1 2" key="1">
    <citation type="submission" date="2017-09" db="EMBL/GenBank/DDBJ databases">
        <authorList>
            <person name="Lee N."/>
            <person name="Cho B.-K."/>
        </authorList>
    </citation>
    <scope>NUCLEOTIDE SEQUENCE [LARGE SCALE GENOMIC DNA]</scope>
    <source>
        <strain evidence="1 2">ATCC 27476</strain>
    </source>
</reference>
<name>A0A5J6JHJ1_STRVI</name>
<sequence length="195" mass="21336">MMVVAVAPADLDLLDALVAEQQDAERRWQASAEDAADIPHLRGAALRAARARIRAERDQRRDDGRHRVTRWRALAPALRVELEAAGMLREWEPVPAGAAQAGQTLGGTGPGGGQGLTGRLCVTLPDTLAVPLHRGVYWTNEPHVTALDAWTERWGTWPHSRATPQALDERARLIGQITTTGTLLRTALKRTLESR</sequence>
<organism evidence="1 2">
    <name type="scientific">Streptomyces vinaceus</name>
    <dbReference type="NCBI Taxonomy" id="1960"/>
    <lineage>
        <taxon>Bacteria</taxon>
        <taxon>Bacillati</taxon>
        <taxon>Actinomycetota</taxon>
        <taxon>Actinomycetes</taxon>
        <taxon>Kitasatosporales</taxon>
        <taxon>Streptomycetaceae</taxon>
        <taxon>Streptomyces</taxon>
    </lineage>
</organism>
<dbReference type="KEGG" id="svn:CP980_34995"/>
<gene>
    <name evidence="1" type="ORF">CP980_34995</name>
</gene>
<evidence type="ECO:0000313" key="1">
    <source>
        <dbReference type="EMBL" id="QEV49533.1"/>
    </source>
</evidence>
<dbReference type="AlphaFoldDB" id="A0A5J6JHJ1"/>
<dbReference type="EMBL" id="CP023692">
    <property type="protein sequence ID" value="QEV49533.1"/>
    <property type="molecule type" value="Genomic_DNA"/>
</dbReference>
<keyword evidence="2" id="KW-1185">Reference proteome</keyword>
<proteinExistence type="predicted"/>
<accession>A0A5J6JHJ1</accession>
<evidence type="ECO:0000313" key="2">
    <source>
        <dbReference type="Proteomes" id="UP000325563"/>
    </source>
</evidence>